<dbReference type="SUPFAM" id="SSF56935">
    <property type="entry name" value="Porins"/>
    <property type="match status" value="1"/>
</dbReference>
<dbReference type="PANTHER" id="PTHR40980:SF4">
    <property type="entry name" value="TONB-DEPENDENT RECEPTOR-LIKE BETA-BARREL DOMAIN-CONTAINING PROTEIN"/>
    <property type="match status" value="1"/>
</dbReference>
<gene>
    <name evidence="6" type="ORF">SNE25_10620</name>
</gene>
<keyword evidence="4" id="KW-0732">Signal</keyword>
<evidence type="ECO:0000256" key="2">
    <source>
        <dbReference type="ARBA" id="ARBA00023136"/>
    </source>
</evidence>
<keyword evidence="6" id="KW-0675">Receptor</keyword>
<sequence length="805" mass="89753">MRLAFTLLLFTFLYSSLSAQIKLTGTVTDASKHPLGYAGVSLLNTSDQKNQSLQTDDAGNFTFKDLPAGQYQLTIAFTGYEKFQSAFSLNTDTTINITLQTSNTQLGEVVVTANKATIENNQEKLVFNVSTSVTATGTDALTAISKVPGIKVNGDEIGVVGKGAVKVMVNDRIVQLAGVDLVRYLKSMSANQISKIELIKNPSTNYDADGNAGLINITTKHSTKQGFSGNVQLSDRQSLHSPANVFGTSNYWLAAGSANLNYNANKWSAYANLSMDHDHELEGFETDVFYPNQSWLQTDTGNYRGHNFNIIAGVDYKVSPKITIGISYLGGKSVYDGSDHVNNPIYNNSGGLDSTLRTYATYHPIALSNSGNAHAIINFDTTGKKLILNADYFNYNRNDRSDFESNSYLPSGEVIPANNTRYFDTNKQLINVYTFKADAEIPTAFAKVTFGGKLSFINNYSNAYYYDKDENDKLTYNTNLSNEFRYIENTQSLYVNLSKEKDKWKYQAGLRAEYTETKGTSYTLNQTNTNKYLRLFPSVQIAYQADTANSFSLSFGRRINRPSFWNLNPFKSLFTAYSYGEGNPFLQPEYNSNLEISHTYKNMLTSGMFLNVTDNGFNNVTVASADTNLVFTIPLNFIKTYRIGISENLSLHPFSWLDNNNQATFYHTDAHSSLGYIKSVSGYGAYLATNNTAYFNTDKTFAMAINFWYQFPEVDHIGRSDPYYKLDVGFTALAMKKKLNISLNLNDAFRSSASAVTTTINGIRNKFTNFQLNRFVLLGVSYRFGGETNAQKRDTGNEEERGRVH</sequence>
<dbReference type="Proteomes" id="UP001324380">
    <property type="component" value="Chromosome"/>
</dbReference>
<dbReference type="Pfam" id="PF14905">
    <property type="entry name" value="OMP_b-brl_3"/>
    <property type="match status" value="1"/>
</dbReference>
<feature type="chain" id="PRO_5046056077" evidence="4">
    <location>
        <begin position="20"/>
        <end position="805"/>
    </location>
</feature>
<keyword evidence="2" id="KW-0472">Membrane</keyword>
<dbReference type="InterPro" id="IPR036942">
    <property type="entry name" value="Beta-barrel_TonB_sf"/>
</dbReference>
<dbReference type="RefSeq" id="WP_321565075.1">
    <property type="nucleotide sequence ID" value="NZ_CP139558.1"/>
</dbReference>
<dbReference type="Pfam" id="PF13620">
    <property type="entry name" value="CarboxypepD_reg"/>
    <property type="match status" value="1"/>
</dbReference>
<dbReference type="PANTHER" id="PTHR40980">
    <property type="entry name" value="PLUG DOMAIN-CONTAINING PROTEIN"/>
    <property type="match status" value="1"/>
</dbReference>
<organism evidence="6 7">
    <name type="scientific">Mucilaginibacter sabulilitoris</name>
    <dbReference type="NCBI Taxonomy" id="1173583"/>
    <lineage>
        <taxon>Bacteria</taxon>
        <taxon>Pseudomonadati</taxon>
        <taxon>Bacteroidota</taxon>
        <taxon>Sphingobacteriia</taxon>
        <taxon>Sphingobacteriales</taxon>
        <taxon>Sphingobacteriaceae</taxon>
        <taxon>Mucilaginibacter</taxon>
    </lineage>
</organism>
<dbReference type="Gene3D" id="2.60.40.1120">
    <property type="entry name" value="Carboxypeptidase-like, regulatory domain"/>
    <property type="match status" value="1"/>
</dbReference>
<dbReference type="Gene3D" id="2.40.170.20">
    <property type="entry name" value="TonB-dependent receptor, beta-barrel domain"/>
    <property type="match status" value="1"/>
</dbReference>
<feature type="domain" description="Outer membrane protein beta-barrel" evidence="5">
    <location>
        <begin position="378"/>
        <end position="782"/>
    </location>
</feature>
<evidence type="ECO:0000259" key="5">
    <source>
        <dbReference type="Pfam" id="PF14905"/>
    </source>
</evidence>
<proteinExistence type="predicted"/>
<comment type="subcellular location">
    <subcellularLocation>
        <location evidence="1">Cell outer membrane</location>
    </subcellularLocation>
</comment>
<evidence type="ECO:0000256" key="1">
    <source>
        <dbReference type="ARBA" id="ARBA00004442"/>
    </source>
</evidence>
<evidence type="ECO:0000256" key="4">
    <source>
        <dbReference type="SAM" id="SignalP"/>
    </source>
</evidence>
<evidence type="ECO:0000313" key="7">
    <source>
        <dbReference type="Proteomes" id="UP001324380"/>
    </source>
</evidence>
<protein>
    <submittedName>
        <fullName evidence="6">TonB-dependent receptor</fullName>
    </submittedName>
</protein>
<feature type="signal peptide" evidence="4">
    <location>
        <begin position="1"/>
        <end position="19"/>
    </location>
</feature>
<keyword evidence="3" id="KW-0998">Cell outer membrane</keyword>
<accession>A0ABZ0TSL8</accession>
<dbReference type="InterPro" id="IPR008969">
    <property type="entry name" value="CarboxyPept-like_regulatory"/>
</dbReference>
<dbReference type="SUPFAM" id="SSF49464">
    <property type="entry name" value="Carboxypeptidase regulatory domain-like"/>
    <property type="match status" value="1"/>
</dbReference>
<evidence type="ECO:0000313" key="6">
    <source>
        <dbReference type="EMBL" id="WPU95971.1"/>
    </source>
</evidence>
<evidence type="ECO:0000256" key="3">
    <source>
        <dbReference type="ARBA" id="ARBA00023237"/>
    </source>
</evidence>
<keyword evidence="7" id="KW-1185">Reference proteome</keyword>
<name>A0ABZ0TSL8_9SPHI</name>
<dbReference type="EMBL" id="CP139558">
    <property type="protein sequence ID" value="WPU95971.1"/>
    <property type="molecule type" value="Genomic_DNA"/>
</dbReference>
<reference evidence="6 7" key="1">
    <citation type="submission" date="2023-11" db="EMBL/GenBank/DDBJ databases">
        <title>Analysis of the Genomes of Mucilaginibacter gossypii cycad 4 and M. sabulilitoris SNA2: microbes with the potential for plant growth promotion.</title>
        <authorList>
            <person name="Hirsch A.M."/>
            <person name="Humm E."/>
            <person name="Rubbi M."/>
            <person name="Del Vecchio G."/>
            <person name="Ha S.M."/>
            <person name="Pellegrini M."/>
            <person name="Gunsalus R.P."/>
        </authorList>
    </citation>
    <scope>NUCLEOTIDE SEQUENCE [LARGE SCALE GENOMIC DNA]</scope>
    <source>
        <strain evidence="6 7">SNA2</strain>
    </source>
</reference>
<dbReference type="InterPro" id="IPR041700">
    <property type="entry name" value="OMP_b-brl_3"/>
</dbReference>